<gene>
    <name evidence="1" type="ORF">GM543_15530</name>
</gene>
<keyword evidence="1" id="KW-0808">Transferase</keyword>
<name>A0A6I3UAM6_STREE</name>
<proteinExistence type="predicted"/>
<dbReference type="Proteomes" id="UP000469505">
    <property type="component" value="Unassembled WGS sequence"/>
</dbReference>
<sequence length="59" mass="6801">GVAQTFLEGLIEGFDYLDFRSDTHAENKTMQHIFEKLGFQRVGKVPVDGERLAYQKLKK</sequence>
<protein>
    <submittedName>
        <fullName evidence="1">GNAT family N-acetyltransferase</fullName>
    </submittedName>
</protein>
<dbReference type="Gene3D" id="3.40.630.30">
    <property type="match status" value="1"/>
</dbReference>
<dbReference type="InterPro" id="IPR016181">
    <property type="entry name" value="Acyl_CoA_acyltransferase"/>
</dbReference>
<evidence type="ECO:0000313" key="2">
    <source>
        <dbReference type="Proteomes" id="UP000469505"/>
    </source>
</evidence>
<feature type="non-terminal residue" evidence="1">
    <location>
        <position position="1"/>
    </location>
</feature>
<dbReference type="SUPFAM" id="SSF55729">
    <property type="entry name" value="Acyl-CoA N-acyltransferases (Nat)"/>
    <property type="match status" value="1"/>
</dbReference>
<reference evidence="1 2" key="1">
    <citation type="submission" date="2019-11" db="EMBL/GenBank/DDBJ databases">
        <title>Growth characteristics of pneumococcus vary with the chemical composition of the capsule and with environmental conditions.</title>
        <authorList>
            <person name="Tothpal A."/>
            <person name="Desobry K."/>
            <person name="Joshi S."/>
            <person name="Wyllie A.L."/>
            <person name="Weinberger D.M."/>
        </authorList>
    </citation>
    <scope>NUCLEOTIDE SEQUENCE [LARGE SCALE GENOMIC DNA]</scope>
    <source>
        <strain evidence="2">pnumococcus35B</strain>
    </source>
</reference>
<organism evidence="1 2">
    <name type="scientific">Streptococcus pneumoniae</name>
    <dbReference type="NCBI Taxonomy" id="1313"/>
    <lineage>
        <taxon>Bacteria</taxon>
        <taxon>Bacillati</taxon>
        <taxon>Bacillota</taxon>
        <taxon>Bacilli</taxon>
        <taxon>Lactobacillales</taxon>
        <taxon>Streptococcaceae</taxon>
        <taxon>Streptococcus</taxon>
    </lineage>
</organism>
<dbReference type="GO" id="GO:0016740">
    <property type="term" value="F:transferase activity"/>
    <property type="evidence" value="ECO:0007669"/>
    <property type="project" value="UniProtKB-KW"/>
</dbReference>
<evidence type="ECO:0000313" key="1">
    <source>
        <dbReference type="EMBL" id="MTV88859.1"/>
    </source>
</evidence>
<accession>A0A6I3UAM6</accession>
<dbReference type="AlphaFoldDB" id="A0A6I3UAM6"/>
<comment type="caution">
    <text evidence="1">The sequence shown here is derived from an EMBL/GenBank/DDBJ whole genome shotgun (WGS) entry which is preliminary data.</text>
</comment>
<dbReference type="EMBL" id="WNHX01001279">
    <property type="protein sequence ID" value="MTV88859.1"/>
    <property type="molecule type" value="Genomic_DNA"/>
</dbReference>